<dbReference type="AlphaFoldDB" id="A0A1B2EP95"/>
<organism evidence="3">
    <name type="scientific">Microvirga ossetica</name>
    <dbReference type="NCBI Taxonomy" id="1882682"/>
    <lineage>
        <taxon>Bacteria</taxon>
        <taxon>Pseudomonadati</taxon>
        <taxon>Pseudomonadota</taxon>
        <taxon>Alphaproteobacteria</taxon>
        <taxon>Hyphomicrobiales</taxon>
        <taxon>Methylobacteriaceae</taxon>
        <taxon>Microvirga</taxon>
    </lineage>
</organism>
<accession>A0A1B2EP95</accession>
<dbReference type="SMART" id="SM01080">
    <property type="entry name" value="CHASE2"/>
    <property type="match status" value="1"/>
</dbReference>
<dbReference type="GO" id="GO:0035556">
    <property type="term" value="P:intracellular signal transduction"/>
    <property type="evidence" value="ECO:0007669"/>
    <property type="project" value="InterPro"/>
</dbReference>
<name>A0A1B2EP95_9HYPH</name>
<dbReference type="EMBL" id="CP016616">
    <property type="protein sequence ID" value="ANY81806.1"/>
    <property type="molecule type" value="Genomic_DNA"/>
</dbReference>
<evidence type="ECO:0000259" key="2">
    <source>
        <dbReference type="PROSITE" id="PS50125"/>
    </source>
</evidence>
<dbReference type="PANTHER" id="PTHR43081">
    <property type="entry name" value="ADENYLATE CYCLASE, TERMINAL-DIFFERENTIATION SPECIFIC-RELATED"/>
    <property type="match status" value="1"/>
</dbReference>
<dbReference type="PANTHER" id="PTHR43081:SF1">
    <property type="entry name" value="ADENYLATE CYCLASE, TERMINAL-DIFFERENTIATION SPECIFIC"/>
    <property type="match status" value="1"/>
</dbReference>
<evidence type="ECO:0000313" key="3">
    <source>
        <dbReference type="EMBL" id="ANY81806.1"/>
    </source>
</evidence>
<evidence type="ECO:0000256" key="1">
    <source>
        <dbReference type="SAM" id="Phobius"/>
    </source>
</evidence>
<keyword evidence="1" id="KW-0812">Transmembrane</keyword>
<proteinExistence type="predicted"/>
<feature type="domain" description="Guanylate cyclase" evidence="2">
    <location>
        <begin position="390"/>
        <end position="527"/>
    </location>
</feature>
<feature type="transmembrane region" description="Helical" evidence="1">
    <location>
        <begin position="325"/>
        <end position="345"/>
    </location>
</feature>
<feature type="transmembrane region" description="Helical" evidence="1">
    <location>
        <begin position="300"/>
        <end position="319"/>
    </location>
</feature>
<keyword evidence="1" id="KW-0472">Membrane</keyword>
<dbReference type="SUPFAM" id="SSF55073">
    <property type="entry name" value="Nucleotide cyclase"/>
    <property type="match status" value="1"/>
</dbReference>
<dbReference type="Pfam" id="PF05226">
    <property type="entry name" value="CHASE2"/>
    <property type="match status" value="1"/>
</dbReference>
<protein>
    <submittedName>
        <fullName evidence="3">Adenylate cyclase</fullName>
    </submittedName>
</protein>
<dbReference type="InterPro" id="IPR050697">
    <property type="entry name" value="Adenylyl/Guanylyl_Cyclase_3/4"/>
</dbReference>
<dbReference type="InterPro" id="IPR007890">
    <property type="entry name" value="CHASE2"/>
</dbReference>
<dbReference type="InterPro" id="IPR001054">
    <property type="entry name" value="A/G_cyclase"/>
</dbReference>
<dbReference type="InterPro" id="IPR029787">
    <property type="entry name" value="Nucleotide_cyclase"/>
</dbReference>
<dbReference type="Pfam" id="PF00211">
    <property type="entry name" value="Guanylate_cyc"/>
    <property type="match status" value="1"/>
</dbReference>
<dbReference type="GO" id="GO:0004016">
    <property type="term" value="F:adenylate cyclase activity"/>
    <property type="evidence" value="ECO:0007669"/>
    <property type="project" value="UniProtKB-ARBA"/>
</dbReference>
<sequence length="637" mass="68705">MAGLIAALLIPVLFFPPFRLIEARLYDILSVISPPLPAEPGAVIVAIDEPSIGEIGQRWPWPRDIHAKLVESLRAAGAKVIAFDIIFADPTTEEADTALAKVLGPDVVLAADDVTTPLEQGTQVTRVNPLDAFLDAGAVAGVASMHLDGDAYLRRMPPISDSFAAEVLRLKGEPQAVAPDGALIQYFGPRRSYPTSSYYQALDPKNFLPPNYFKDKVVLVGLSLQAATTADAGAPDTFPTPYTLTEGTLTAGVEVQATILDNLRHNRYLLPVPRPVMVLLVIAGAFLAAAFCTRGVTWRTGLSAVFLLAFFVVGAWVLLRFGRVWAPPALPAAAALAVFGSRFGLDYARERHLRRTVSEAFSRYLSPDLVAQLARDPSALKLGGERRNLSILFCDVRGFTTLSEKLKDEPERLTTLINRLLDPLSEAVLSEGGTIDKYIGDCVMAFWNAPLPSPDHPLCAARAAMRMLEAVEILNAELRQEQGEDAPVFAIGVGINTGDCVVGNVGSRWRYDYSVLGDTVNLASRLESLSKEYGVSIVLGPATAKALQDHFVLIELDRIAVKGRSEKSAIFTIVAPAGQSQDPALAELMELHPTLLDSIAAGRRVEALELVQHCQTLAPSLSKYYGKVLVKAAAIPE</sequence>
<dbReference type="PROSITE" id="PS50125">
    <property type="entry name" value="GUANYLATE_CYCLASE_2"/>
    <property type="match status" value="1"/>
</dbReference>
<dbReference type="GO" id="GO:0006171">
    <property type="term" value="P:cAMP biosynthetic process"/>
    <property type="evidence" value="ECO:0007669"/>
    <property type="project" value="TreeGrafter"/>
</dbReference>
<dbReference type="SMART" id="SM00044">
    <property type="entry name" value="CYCc"/>
    <property type="match status" value="1"/>
</dbReference>
<keyword evidence="1" id="KW-1133">Transmembrane helix</keyword>
<feature type="transmembrane region" description="Helical" evidence="1">
    <location>
        <begin position="276"/>
        <end position="293"/>
    </location>
</feature>
<dbReference type="OrthoDB" id="9789782at2"/>
<dbReference type="CDD" id="cd07302">
    <property type="entry name" value="CHD"/>
    <property type="match status" value="1"/>
</dbReference>
<dbReference type="Gene3D" id="3.30.70.1230">
    <property type="entry name" value="Nucleotide cyclase"/>
    <property type="match status" value="1"/>
</dbReference>
<gene>
    <name evidence="3" type="ORF">BB934_13675</name>
</gene>
<reference evidence="3" key="1">
    <citation type="submission" date="2016-07" db="EMBL/GenBank/DDBJ databases">
        <title>Microvirga ossetica sp. nov. a new species of rhizobia isolated from root nodules of the legume species Vicia alpestris Steven originated from North Ossetia region in the Caucasus.</title>
        <authorList>
            <person name="Safronova V.I."/>
            <person name="Kuznetsova I.G."/>
            <person name="Sazanova A.L."/>
            <person name="Belimov A."/>
            <person name="Andronov E."/>
            <person name="Osledkin Y.S."/>
            <person name="Onishchuk O.P."/>
            <person name="Kurchak O.N."/>
            <person name="Shaposhnikov A.I."/>
            <person name="Willems A."/>
            <person name="Tikhonovich I.A."/>
        </authorList>
    </citation>
    <scope>NUCLEOTIDE SEQUENCE [LARGE SCALE GENOMIC DNA]</scope>
    <source>
        <strain evidence="3">V5/3M</strain>
    </source>
</reference>
<dbReference type="KEGG" id="moc:BB934_13675"/>